<dbReference type="Pfam" id="PF04234">
    <property type="entry name" value="CopC"/>
    <property type="match status" value="1"/>
</dbReference>
<evidence type="ECO:0000256" key="3">
    <source>
        <dbReference type="ARBA" id="ARBA00022729"/>
    </source>
</evidence>
<dbReference type="EMBL" id="FMZA01000007">
    <property type="protein sequence ID" value="SDC37362.1"/>
    <property type="molecule type" value="Genomic_DNA"/>
</dbReference>
<evidence type="ECO:0000256" key="2">
    <source>
        <dbReference type="ARBA" id="ARBA00022723"/>
    </source>
</evidence>
<accession>A0A1G6L207</accession>
<dbReference type="GO" id="GO:0046688">
    <property type="term" value="P:response to copper ion"/>
    <property type="evidence" value="ECO:0007669"/>
    <property type="project" value="InterPro"/>
</dbReference>
<dbReference type="GO" id="GO:0006825">
    <property type="term" value="P:copper ion transport"/>
    <property type="evidence" value="ECO:0007669"/>
    <property type="project" value="InterPro"/>
</dbReference>
<organism evidence="9 10">
    <name type="scientific">Melghirimyces thermohalophilus</name>
    <dbReference type="NCBI Taxonomy" id="1236220"/>
    <lineage>
        <taxon>Bacteria</taxon>
        <taxon>Bacillati</taxon>
        <taxon>Bacillota</taxon>
        <taxon>Bacilli</taxon>
        <taxon>Bacillales</taxon>
        <taxon>Thermoactinomycetaceae</taxon>
        <taxon>Melghirimyces</taxon>
    </lineage>
</organism>
<evidence type="ECO:0000256" key="5">
    <source>
        <dbReference type="SAM" id="MobiDB-lite"/>
    </source>
</evidence>
<dbReference type="InterPro" id="IPR014755">
    <property type="entry name" value="Cu-Rt/internalin_Ig-like"/>
</dbReference>
<reference evidence="9 10" key="1">
    <citation type="submission" date="2016-10" db="EMBL/GenBank/DDBJ databases">
        <authorList>
            <person name="de Groot N.N."/>
        </authorList>
    </citation>
    <scope>NUCLEOTIDE SEQUENCE [LARGE SCALE GENOMIC DNA]</scope>
    <source>
        <strain evidence="9 10">DSM 45514</strain>
    </source>
</reference>
<dbReference type="GO" id="GO:0030313">
    <property type="term" value="C:cell envelope"/>
    <property type="evidence" value="ECO:0007669"/>
    <property type="project" value="UniProtKB-SubCell"/>
</dbReference>
<dbReference type="SUPFAM" id="SSF81296">
    <property type="entry name" value="E set domains"/>
    <property type="match status" value="1"/>
</dbReference>
<protein>
    <recommendedName>
        <fullName evidence="8">CopC domain-containing protein</fullName>
    </recommendedName>
</protein>
<feature type="chain" id="PRO_5011746554" description="CopC domain-containing protein" evidence="7">
    <location>
        <begin position="22"/>
        <end position="176"/>
    </location>
</feature>
<dbReference type="GO" id="GO:0005507">
    <property type="term" value="F:copper ion binding"/>
    <property type="evidence" value="ECO:0007669"/>
    <property type="project" value="InterPro"/>
</dbReference>
<feature type="domain" description="CopC" evidence="8">
    <location>
        <begin position="22"/>
        <end position="114"/>
    </location>
</feature>
<evidence type="ECO:0000259" key="8">
    <source>
        <dbReference type="Pfam" id="PF04234"/>
    </source>
</evidence>
<dbReference type="OrthoDB" id="2353937at2"/>
<dbReference type="PANTHER" id="PTHR34820:SF4">
    <property type="entry name" value="INNER MEMBRANE PROTEIN YEBZ"/>
    <property type="match status" value="1"/>
</dbReference>
<sequence>MKRWALLIAILLVWLPAAVHAHSSLEEASPKEGETIKETVKNFQLTFDTKVESGSSFIVKGKDGQVIEPQDLQVTGDTVSGALPEKLEPGPYQVEWKVIGADGHPVSGSYSFEVKTDTDSTSTEAEEEKPDESPRTSKENSGNTGTDQPAPLLIGLIAVLGVAAVAMLILLMRKKR</sequence>
<keyword evidence="4" id="KW-0186">Copper</keyword>
<gene>
    <name evidence="9" type="ORF">SAMN04488112_10711</name>
</gene>
<proteinExistence type="predicted"/>
<evidence type="ECO:0000313" key="9">
    <source>
        <dbReference type="EMBL" id="SDC37362.1"/>
    </source>
</evidence>
<evidence type="ECO:0000313" key="10">
    <source>
        <dbReference type="Proteomes" id="UP000199387"/>
    </source>
</evidence>
<dbReference type="GO" id="GO:0005886">
    <property type="term" value="C:plasma membrane"/>
    <property type="evidence" value="ECO:0007669"/>
    <property type="project" value="TreeGrafter"/>
</dbReference>
<keyword evidence="6" id="KW-0472">Membrane</keyword>
<dbReference type="RefSeq" id="WP_091567878.1">
    <property type="nucleotide sequence ID" value="NZ_FMZA01000007.1"/>
</dbReference>
<evidence type="ECO:0000256" key="1">
    <source>
        <dbReference type="ARBA" id="ARBA00004196"/>
    </source>
</evidence>
<dbReference type="InterPro" id="IPR007348">
    <property type="entry name" value="CopC_dom"/>
</dbReference>
<dbReference type="PANTHER" id="PTHR34820">
    <property type="entry name" value="INNER MEMBRANE PROTEIN YEBZ"/>
    <property type="match status" value="1"/>
</dbReference>
<feature type="region of interest" description="Disordered" evidence="5">
    <location>
        <begin position="109"/>
        <end position="148"/>
    </location>
</feature>
<dbReference type="InterPro" id="IPR014756">
    <property type="entry name" value="Ig_E-set"/>
</dbReference>
<name>A0A1G6L207_9BACL</name>
<keyword evidence="6" id="KW-0812">Transmembrane</keyword>
<dbReference type="AlphaFoldDB" id="A0A1G6L207"/>
<dbReference type="InterPro" id="IPR032694">
    <property type="entry name" value="CopC/D"/>
</dbReference>
<feature type="transmembrane region" description="Helical" evidence="6">
    <location>
        <begin position="150"/>
        <end position="171"/>
    </location>
</feature>
<evidence type="ECO:0000256" key="6">
    <source>
        <dbReference type="SAM" id="Phobius"/>
    </source>
</evidence>
<comment type="subcellular location">
    <subcellularLocation>
        <location evidence="1">Cell envelope</location>
    </subcellularLocation>
</comment>
<keyword evidence="6" id="KW-1133">Transmembrane helix</keyword>
<keyword evidence="3 7" id="KW-0732">Signal</keyword>
<dbReference type="GO" id="GO:0042597">
    <property type="term" value="C:periplasmic space"/>
    <property type="evidence" value="ECO:0007669"/>
    <property type="project" value="InterPro"/>
</dbReference>
<keyword evidence="2" id="KW-0479">Metal-binding</keyword>
<feature type="signal peptide" evidence="7">
    <location>
        <begin position="1"/>
        <end position="21"/>
    </location>
</feature>
<evidence type="ECO:0000256" key="4">
    <source>
        <dbReference type="ARBA" id="ARBA00023008"/>
    </source>
</evidence>
<dbReference type="Proteomes" id="UP000199387">
    <property type="component" value="Unassembled WGS sequence"/>
</dbReference>
<evidence type="ECO:0000256" key="7">
    <source>
        <dbReference type="SAM" id="SignalP"/>
    </source>
</evidence>
<dbReference type="STRING" id="1236220.SAMN04488112_10711"/>
<keyword evidence="10" id="KW-1185">Reference proteome</keyword>
<dbReference type="Gene3D" id="2.60.40.1220">
    <property type="match status" value="1"/>
</dbReference>